<protein>
    <submittedName>
        <fullName evidence="2">Uncharacterized protein</fullName>
    </submittedName>
</protein>
<accession>A0AAW2CRW1</accession>
<dbReference type="EMBL" id="JAZDWU010000005">
    <property type="protein sequence ID" value="KAL0000990.1"/>
    <property type="molecule type" value="Genomic_DNA"/>
</dbReference>
<sequence>MKPLPVISPVYSLAKRKSVQRIRPVRSAIANLPSEIQVSILGSKVMFESHDQWFKHFKTLVTTPYPDPEDSDDTRCHQNPMGKLSSRRQHMKNFSFHYQAISSHCPKTPEKRKP</sequence>
<reference evidence="2 3" key="1">
    <citation type="submission" date="2024-01" db="EMBL/GenBank/DDBJ databases">
        <title>A telomere-to-telomere, gap-free genome of sweet tea (Lithocarpus litseifolius).</title>
        <authorList>
            <person name="Zhou J."/>
        </authorList>
    </citation>
    <scope>NUCLEOTIDE SEQUENCE [LARGE SCALE GENOMIC DNA]</scope>
    <source>
        <strain evidence="2">Zhou-2022a</strain>
        <tissue evidence="2">Leaf</tissue>
    </source>
</reference>
<feature type="region of interest" description="Disordered" evidence="1">
    <location>
        <begin position="65"/>
        <end position="89"/>
    </location>
</feature>
<proteinExistence type="predicted"/>
<gene>
    <name evidence="2" type="ORF">SO802_014771</name>
</gene>
<keyword evidence="3" id="KW-1185">Reference proteome</keyword>
<name>A0AAW2CRW1_9ROSI</name>
<dbReference type="Proteomes" id="UP001459277">
    <property type="component" value="Unassembled WGS sequence"/>
</dbReference>
<evidence type="ECO:0000256" key="1">
    <source>
        <dbReference type="SAM" id="MobiDB-lite"/>
    </source>
</evidence>
<evidence type="ECO:0000313" key="3">
    <source>
        <dbReference type="Proteomes" id="UP001459277"/>
    </source>
</evidence>
<evidence type="ECO:0000313" key="2">
    <source>
        <dbReference type="EMBL" id="KAL0000990.1"/>
    </source>
</evidence>
<organism evidence="2 3">
    <name type="scientific">Lithocarpus litseifolius</name>
    <dbReference type="NCBI Taxonomy" id="425828"/>
    <lineage>
        <taxon>Eukaryota</taxon>
        <taxon>Viridiplantae</taxon>
        <taxon>Streptophyta</taxon>
        <taxon>Embryophyta</taxon>
        <taxon>Tracheophyta</taxon>
        <taxon>Spermatophyta</taxon>
        <taxon>Magnoliopsida</taxon>
        <taxon>eudicotyledons</taxon>
        <taxon>Gunneridae</taxon>
        <taxon>Pentapetalae</taxon>
        <taxon>rosids</taxon>
        <taxon>fabids</taxon>
        <taxon>Fagales</taxon>
        <taxon>Fagaceae</taxon>
        <taxon>Lithocarpus</taxon>
    </lineage>
</organism>
<dbReference type="AlphaFoldDB" id="A0AAW2CRW1"/>
<comment type="caution">
    <text evidence="2">The sequence shown here is derived from an EMBL/GenBank/DDBJ whole genome shotgun (WGS) entry which is preliminary data.</text>
</comment>